<dbReference type="PIRSF" id="PIRSF006621">
    <property type="entry name" value="Dus"/>
    <property type="match status" value="1"/>
</dbReference>
<feature type="binding site" evidence="9">
    <location>
        <position position="79"/>
    </location>
    <ligand>
        <name>FMN</name>
        <dbReference type="ChEBI" id="CHEBI:58210"/>
    </ligand>
</feature>
<evidence type="ECO:0000313" key="11">
    <source>
        <dbReference type="EMBL" id="KTD04821.1"/>
    </source>
</evidence>
<feature type="binding site" evidence="9">
    <location>
        <begin position="230"/>
        <end position="231"/>
    </location>
    <ligand>
        <name>FMN</name>
        <dbReference type="ChEBI" id="CHEBI:58210"/>
    </ligand>
</feature>
<evidence type="ECO:0000256" key="1">
    <source>
        <dbReference type="ARBA" id="ARBA00001917"/>
    </source>
</evidence>
<keyword evidence="4 7" id="KW-0819">tRNA processing</keyword>
<dbReference type="InterPro" id="IPR013785">
    <property type="entry name" value="Aldolase_TIM"/>
</dbReference>
<comment type="function">
    <text evidence="7">Catalyzes the synthesis of 5,6-dihydrouridine (D), a modified base found in the D-loop of most tRNAs, via the reduction of the C5-C6 double bond in target uridines.</text>
</comment>
<dbReference type="PROSITE" id="PS51257">
    <property type="entry name" value="PROKAR_LIPOPROTEIN"/>
    <property type="match status" value="1"/>
</dbReference>
<evidence type="ECO:0000256" key="6">
    <source>
        <dbReference type="ARBA" id="ARBA00023002"/>
    </source>
</evidence>
<dbReference type="Proteomes" id="UP000054785">
    <property type="component" value="Unassembled WGS sequence"/>
</dbReference>
<evidence type="ECO:0000256" key="4">
    <source>
        <dbReference type="ARBA" id="ARBA00022694"/>
    </source>
</evidence>
<accession>A0A0W0UAH1</accession>
<feature type="active site" description="Proton donor" evidence="8">
    <location>
        <position position="109"/>
    </location>
</feature>
<comment type="caution">
    <text evidence="11">The sequence shown here is derived from an EMBL/GenBank/DDBJ whole genome shotgun (WGS) entry which is preliminary data.</text>
</comment>
<dbReference type="EMBL" id="LNYC01000001">
    <property type="protein sequence ID" value="KTD04821.1"/>
    <property type="molecule type" value="Genomic_DNA"/>
</dbReference>
<evidence type="ECO:0000313" key="12">
    <source>
        <dbReference type="Proteomes" id="UP000054785"/>
    </source>
</evidence>
<keyword evidence="2 7" id="KW-0285">Flavoprotein</keyword>
<dbReference type="OrthoDB" id="9764501at2"/>
<feature type="binding site" evidence="9">
    <location>
        <position position="148"/>
    </location>
    <ligand>
        <name>FMN</name>
        <dbReference type="ChEBI" id="CHEBI:58210"/>
    </ligand>
</feature>
<keyword evidence="9" id="KW-0547">Nucleotide-binding</keyword>
<evidence type="ECO:0000256" key="8">
    <source>
        <dbReference type="PIRSR" id="PIRSR006621-1"/>
    </source>
</evidence>
<dbReference type="SUPFAM" id="SSF51395">
    <property type="entry name" value="FMN-linked oxidoreductases"/>
    <property type="match status" value="1"/>
</dbReference>
<comment type="cofactor">
    <cofactor evidence="1 7 9">
        <name>FMN</name>
        <dbReference type="ChEBI" id="CHEBI:58210"/>
    </cofactor>
</comment>
<dbReference type="EC" id="1.3.1.-" evidence="7"/>
<organism evidence="11 12">
    <name type="scientific">Legionella geestiana</name>
    <dbReference type="NCBI Taxonomy" id="45065"/>
    <lineage>
        <taxon>Bacteria</taxon>
        <taxon>Pseudomonadati</taxon>
        <taxon>Pseudomonadota</taxon>
        <taxon>Gammaproteobacteria</taxon>
        <taxon>Legionellales</taxon>
        <taxon>Legionellaceae</taxon>
        <taxon>Legionella</taxon>
    </lineage>
</organism>
<evidence type="ECO:0000256" key="9">
    <source>
        <dbReference type="PIRSR" id="PIRSR006621-2"/>
    </source>
</evidence>
<dbReference type="Gene3D" id="3.20.20.70">
    <property type="entry name" value="Aldolase class I"/>
    <property type="match status" value="1"/>
</dbReference>
<dbReference type="GO" id="GO:0003723">
    <property type="term" value="F:RNA binding"/>
    <property type="evidence" value="ECO:0007669"/>
    <property type="project" value="TreeGrafter"/>
</dbReference>
<evidence type="ECO:0000256" key="2">
    <source>
        <dbReference type="ARBA" id="ARBA00022630"/>
    </source>
</evidence>
<feature type="binding site" evidence="9">
    <location>
        <position position="175"/>
    </location>
    <ligand>
        <name>FMN</name>
        <dbReference type="ChEBI" id="CHEBI:58210"/>
    </ligand>
</feature>
<evidence type="ECO:0000256" key="7">
    <source>
        <dbReference type="PIRNR" id="PIRNR006621"/>
    </source>
</evidence>
<evidence type="ECO:0000259" key="10">
    <source>
        <dbReference type="Pfam" id="PF01207"/>
    </source>
</evidence>
<proteinExistence type="inferred from homology"/>
<sequence length="318" mass="35687">MRDFLNTPFKIGSLTLKSRLIQGPLAGFSCAPFRELFYLFEPPAYCVSEMLSAHDVVHKHELQSRYLRRSLKESILCYQISGNDARLMTEAAIRLEALGADMIDINCGCPKAKIRKKGAGSALLEAPETLAVIVSSIKKSIRCPLSVKIRLQGEAPDLELVKRLEDAGADALIIHGRRWQDNYDTPVDFQQIAALKQQTKLPVIANGDICDYESAEAAWRATRTDALMIARAGTGKPWLYASLLKGSVHSPTIAHRIELFMMHLEGLAELESEYQAVLQSKKLVRYYFKAVLTADFLQVFYNQRDLMSIEKMLAHQLV</sequence>
<dbReference type="GO" id="GO:0050660">
    <property type="term" value="F:flavin adenine dinucleotide binding"/>
    <property type="evidence" value="ECO:0007669"/>
    <property type="project" value="InterPro"/>
</dbReference>
<keyword evidence="3 7" id="KW-0288">FMN</keyword>
<dbReference type="CDD" id="cd02801">
    <property type="entry name" value="DUS_like_FMN"/>
    <property type="match status" value="1"/>
</dbReference>
<dbReference type="PATRIC" id="fig|45065.4.peg.6"/>
<dbReference type="RefSeq" id="WP_028387231.1">
    <property type="nucleotide sequence ID" value="NZ_CAAAHN010000003.1"/>
</dbReference>
<dbReference type="STRING" id="45065.Lgee_0005"/>
<dbReference type="InterPro" id="IPR001269">
    <property type="entry name" value="DUS_fam"/>
</dbReference>
<name>A0A0W0UAH1_9GAMM</name>
<protein>
    <recommendedName>
        <fullName evidence="7">tRNA-dihydrouridine synthase</fullName>
        <ecNumber evidence="7">1.3.1.-</ecNumber>
    </recommendedName>
</protein>
<dbReference type="InterPro" id="IPR035587">
    <property type="entry name" value="DUS-like_FMN-bd"/>
</dbReference>
<gene>
    <name evidence="11" type="ORF">Lgee_0005</name>
</gene>
<evidence type="ECO:0000256" key="3">
    <source>
        <dbReference type="ARBA" id="ARBA00022643"/>
    </source>
</evidence>
<dbReference type="PANTHER" id="PTHR45846">
    <property type="entry name" value="TRNA-DIHYDROURIDINE(47) SYNTHASE [NAD(P)(+)]-LIKE"/>
    <property type="match status" value="1"/>
</dbReference>
<dbReference type="InterPro" id="IPR018517">
    <property type="entry name" value="tRNA_hU_synthase_CS"/>
</dbReference>
<reference evidence="11 12" key="1">
    <citation type="submission" date="2015-11" db="EMBL/GenBank/DDBJ databases">
        <title>Genomic analysis of 38 Legionella species identifies large and diverse effector repertoires.</title>
        <authorList>
            <person name="Burstein D."/>
            <person name="Amaro F."/>
            <person name="Zusman T."/>
            <person name="Lifshitz Z."/>
            <person name="Cohen O."/>
            <person name="Gilbert J.A."/>
            <person name="Pupko T."/>
            <person name="Shuman H.A."/>
            <person name="Segal G."/>
        </authorList>
    </citation>
    <scope>NUCLEOTIDE SEQUENCE [LARGE SCALE GENOMIC DNA]</scope>
    <source>
        <strain evidence="11 12">ATCC 49504</strain>
    </source>
</reference>
<dbReference type="AlphaFoldDB" id="A0A0W0UAH1"/>
<keyword evidence="6 7" id="KW-0560">Oxidoreductase</keyword>
<keyword evidence="12" id="KW-1185">Reference proteome</keyword>
<evidence type="ECO:0000256" key="5">
    <source>
        <dbReference type="ARBA" id="ARBA00022857"/>
    </source>
</evidence>
<dbReference type="PROSITE" id="PS01136">
    <property type="entry name" value="UPF0034"/>
    <property type="match status" value="1"/>
</dbReference>
<comment type="similarity">
    <text evidence="7">Belongs to the dus family.</text>
</comment>
<keyword evidence="5" id="KW-0521">NADP</keyword>
<feature type="domain" description="DUS-like FMN-binding" evidence="10">
    <location>
        <begin position="23"/>
        <end position="295"/>
    </location>
</feature>
<dbReference type="Pfam" id="PF01207">
    <property type="entry name" value="Dus"/>
    <property type="match status" value="1"/>
</dbReference>
<dbReference type="GO" id="GO:0017150">
    <property type="term" value="F:tRNA dihydrouridine synthase activity"/>
    <property type="evidence" value="ECO:0007669"/>
    <property type="project" value="InterPro"/>
</dbReference>
<dbReference type="PANTHER" id="PTHR45846:SF1">
    <property type="entry name" value="TRNA-DIHYDROURIDINE(47) SYNTHASE [NAD(P)(+)]-LIKE"/>
    <property type="match status" value="1"/>
</dbReference>